<evidence type="ECO:0000256" key="2">
    <source>
        <dbReference type="ARBA" id="ARBA00008054"/>
    </source>
</evidence>
<dbReference type="Gene3D" id="2.60.40.1510">
    <property type="entry name" value="ntegrin, alpha v. Chain A, domain 3"/>
    <property type="match status" value="1"/>
</dbReference>
<feature type="domain" description="Integrin alpha first immunoglubulin-like" evidence="14">
    <location>
        <begin position="463"/>
        <end position="608"/>
    </location>
</feature>
<dbReference type="Pfam" id="PF20805">
    <property type="entry name" value="Integrin_A_Ig_2"/>
    <property type="match status" value="1"/>
</dbReference>
<dbReference type="InterPro" id="IPR013649">
    <property type="entry name" value="Integrin_alpha_Ig-like_1"/>
</dbReference>
<dbReference type="GO" id="GO:0008305">
    <property type="term" value="C:integrin complex"/>
    <property type="evidence" value="ECO:0007669"/>
    <property type="project" value="InterPro"/>
</dbReference>
<reference evidence="17" key="2">
    <citation type="submission" date="2025-08" db="UniProtKB">
        <authorList>
            <consortium name="Ensembl"/>
        </authorList>
    </citation>
    <scope>IDENTIFICATION</scope>
</reference>
<dbReference type="InterPro" id="IPR028994">
    <property type="entry name" value="Integrin_alpha_N"/>
</dbReference>
<evidence type="ECO:0000259" key="16">
    <source>
        <dbReference type="Pfam" id="PF20806"/>
    </source>
</evidence>
<dbReference type="PROSITE" id="PS51470">
    <property type="entry name" value="FG_GAP"/>
    <property type="match status" value="4"/>
</dbReference>
<dbReference type="GO" id="GO:0007160">
    <property type="term" value="P:cell-matrix adhesion"/>
    <property type="evidence" value="ECO:0007669"/>
    <property type="project" value="TreeGrafter"/>
</dbReference>
<organism evidence="17 18">
    <name type="scientific">Denticeps clupeoides</name>
    <name type="common">denticle herring</name>
    <dbReference type="NCBI Taxonomy" id="299321"/>
    <lineage>
        <taxon>Eukaryota</taxon>
        <taxon>Metazoa</taxon>
        <taxon>Chordata</taxon>
        <taxon>Craniata</taxon>
        <taxon>Vertebrata</taxon>
        <taxon>Euteleostomi</taxon>
        <taxon>Actinopterygii</taxon>
        <taxon>Neopterygii</taxon>
        <taxon>Teleostei</taxon>
        <taxon>Clupei</taxon>
        <taxon>Clupeiformes</taxon>
        <taxon>Denticipitoidei</taxon>
        <taxon>Denticipitidae</taxon>
        <taxon>Denticeps</taxon>
    </lineage>
</organism>
<dbReference type="Pfam" id="PF20806">
    <property type="entry name" value="Integrin_A_Ig_3"/>
    <property type="match status" value="1"/>
</dbReference>
<dbReference type="GO" id="GO:0098609">
    <property type="term" value="P:cell-cell adhesion"/>
    <property type="evidence" value="ECO:0007669"/>
    <property type="project" value="TreeGrafter"/>
</dbReference>
<evidence type="ECO:0000259" key="15">
    <source>
        <dbReference type="Pfam" id="PF20805"/>
    </source>
</evidence>
<evidence type="ECO:0000313" key="18">
    <source>
        <dbReference type="Proteomes" id="UP000694580"/>
    </source>
</evidence>
<proteinExistence type="inferred from homology"/>
<comment type="similarity">
    <text evidence="2 13">Belongs to the integrin alpha chain family.</text>
</comment>
<dbReference type="PANTHER" id="PTHR23220:SF9">
    <property type="entry name" value="INTEGRIN ALPHA-6"/>
    <property type="match status" value="1"/>
</dbReference>
<dbReference type="InterPro" id="IPR000413">
    <property type="entry name" value="Integrin_alpha"/>
</dbReference>
<dbReference type="SMART" id="SM00191">
    <property type="entry name" value="Int_alpha"/>
    <property type="match status" value="5"/>
</dbReference>
<feature type="repeat" description="FG-GAP" evidence="12">
    <location>
        <begin position="298"/>
        <end position="359"/>
    </location>
</feature>
<dbReference type="GO" id="GO:0007229">
    <property type="term" value="P:integrin-mediated signaling pathway"/>
    <property type="evidence" value="ECO:0007669"/>
    <property type="project" value="UniProtKB-KW"/>
</dbReference>
<evidence type="ECO:0000256" key="7">
    <source>
        <dbReference type="ARBA" id="ARBA00022989"/>
    </source>
</evidence>
<evidence type="ECO:0000256" key="6">
    <source>
        <dbReference type="ARBA" id="ARBA00022889"/>
    </source>
</evidence>
<evidence type="ECO:0000256" key="10">
    <source>
        <dbReference type="ARBA" id="ARBA00023170"/>
    </source>
</evidence>
<keyword evidence="9 13" id="KW-0472">Membrane</keyword>
<evidence type="ECO:0000256" key="9">
    <source>
        <dbReference type="ARBA" id="ARBA00023136"/>
    </source>
</evidence>
<dbReference type="InterPro" id="IPR013519">
    <property type="entry name" value="Int_alpha_beta-p"/>
</dbReference>
<dbReference type="GeneTree" id="ENSGT00940000155353"/>
<dbReference type="Pfam" id="PF08441">
    <property type="entry name" value="Integrin_A_Ig_1"/>
    <property type="match status" value="1"/>
</dbReference>
<evidence type="ECO:0000256" key="5">
    <source>
        <dbReference type="ARBA" id="ARBA00022737"/>
    </source>
</evidence>
<feature type="signal peptide" evidence="13">
    <location>
        <begin position="1"/>
        <end position="22"/>
    </location>
</feature>
<feature type="domain" description="Integrin alpha third immunoglobulin-like" evidence="16">
    <location>
        <begin position="767"/>
        <end position="978"/>
    </location>
</feature>
<gene>
    <name evidence="17" type="primary">LOC114768307</name>
</gene>
<reference evidence="17 18" key="1">
    <citation type="submission" date="2020-06" db="EMBL/GenBank/DDBJ databases">
        <authorList>
            <consortium name="Wellcome Sanger Institute Data Sharing"/>
        </authorList>
    </citation>
    <scope>NUCLEOTIDE SEQUENCE [LARGE SCALE GENOMIC DNA]</scope>
</reference>
<feature type="repeat" description="FG-GAP" evidence="12">
    <location>
        <begin position="27"/>
        <end position="92"/>
    </location>
</feature>
<keyword evidence="3 13" id="KW-0812">Transmembrane</keyword>
<dbReference type="GO" id="GO:0050900">
    <property type="term" value="P:leukocyte migration"/>
    <property type="evidence" value="ECO:0007669"/>
    <property type="project" value="TreeGrafter"/>
</dbReference>
<evidence type="ECO:0008006" key="19">
    <source>
        <dbReference type="Google" id="ProtNLM"/>
    </source>
</evidence>
<keyword evidence="18" id="KW-1185">Reference proteome</keyword>
<keyword evidence="11" id="KW-0325">Glycoprotein</keyword>
<feature type="transmembrane region" description="Helical" evidence="13">
    <location>
        <begin position="1018"/>
        <end position="1040"/>
    </location>
</feature>
<evidence type="ECO:0000256" key="3">
    <source>
        <dbReference type="ARBA" id="ARBA00022692"/>
    </source>
</evidence>
<sequence length="1041" mass="115612">MAWGNCLLLLFLVQCWLCRLSAFNLDTSGVLRKNGEPGSLFGFSLAMHHQLRPSDRKLLLVGAPHARALGNQRANITGGLYSCPFNSRPNDCQRVKFDEEEREEDYKENQWMGVRVQSQGAGGKVVTCAHRYQKWKSVESRIVPGRCIVLEQDLQVGKDVDEFFWDRKFCAESGRLDVDNTKNGFGYCQQGLSPAFAKGQQHLLFGAPGMYDWKGAVRLEPVVDSTDPQFLETGDENQYNPSLIPVDISSYVGFSLDSGTNLIQKGELIIVAGAPRAGYSGKVLMLKKDRSNGRRNLEVVHTLNGPGLASSFGYDLAVVDLNADGWEDIVVGAPQYFEKDGDVGGAVYVYINSAGAKDWSKQEGIRLSGNQDSMFGLAVEGIGDINQDGFQDIAVGVPYEGSGRVYLYHGSPEGIRKKPVLEDRGNNVKMFGYSLAGNMDIDGNEYPDLAVGSLSDAVHVFRARPVINIRKKMTITPNLINFKKDNCDNMISVHSCFSYSTHPATYHPSVSKCTATDEERRKLKLPPRLTFESPFQSDLELLGQDKEKCVLTTLRLQSEIHDKLSGIPITVSASLLRATTQSLVQASLPNLTPVDSQESRHIQSQVSIMFVNTGCRSDNICYSNLALKYEFVSRQNQNSFTPLTRENGEAVITPGDKEVALQILVTNKDGEDAHQTQLSVTLPDSLSYVSYISGQPSASCSANENGTLVECHLGNPFTRDSEVTLYIILTTERISLSTKDVDVQLQLKTISSQNISAVEAKARVMFELDLLARPSQVFFGGDVKGDTAMTSEDEIGNLIQYEFRIINLGRPLKSLAAASLDIQWPKENKDGKWLLYLTQINSKGVQAAPCTPTEEIRAIKHIKATSATSRRKRQAEEGELEALSENGIFSIFGKRKHKILACTNEVRCVTMKCSLMGLDDTAVIILRARLWNSTFLEDYSSLNYLEIVVNASLSLGSAPENVGLKTSHAQVKLTVFPENKSVLYTRVPWWVIFLSVIVAIGLMVLLGYLLCKFYKRTLYFFSTFCIFYFTVIQFDCHRYFL</sequence>
<dbReference type="GO" id="GO:0009897">
    <property type="term" value="C:external side of plasma membrane"/>
    <property type="evidence" value="ECO:0007669"/>
    <property type="project" value="TreeGrafter"/>
</dbReference>
<dbReference type="Ensembl" id="ENSDCDT00010063848.1">
    <property type="protein sequence ID" value="ENSDCDP00010053346.1"/>
    <property type="gene ID" value="ENSDCDG00010030996.1"/>
</dbReference>
<accession>A0AAY4E8R0</accession>
<keyword evidence="10 13" id="KW-0675">Receptor</keyword>
<dbReference type="InterPro" id="IPR013517">
    <property type="entry name" value="FG-GAP"/>
</dbReference>
<feature type="domain" description="Integrin alpha second immunoglobulin-like" evidence="15">
    <location>
        <begin position="615"/>
        <end position="764"/>
    </location>
</feature>
<reference evidence="17" key="3">
    <citation type="submission" date="2025-09" db="UniProtKB">
        <authorList>
            <consortium name="Ensembl"/>
        </authorList>
    </citation>
    <scope>IDENTIFICATION</scope>
</reference>
<evidence type="ECO:0000313" key="17">
    <source>
        <dbReference type="Ensembl" id="ENSDCDP00010053346.1"/>
    </source>
</evidence>
<evidence type="ECO:0000256" key="1">
    <source>
        <dbReference type="ARBA" id="ARBA00004479"/>
    </source>
</evidence>
<keyword evidence="8 13" id="KW-0401">Integrin</keyword>
<feature type="chain" id="PRO_5044043901" description="Integrin alpha-2 domain-containing protein" evidence="13">
    <location>
        <begin position="23"/>
        <end position="1041"/>
    </location>
</feature>
<dbReference type="SUPFAM" id="SSF69179">
    <property type="entry name" value="Integrin domains"/>
    <property type="match status" value="3"/>
</dbReference>
<comment type="subcellular location">
    <subcellularLocation>
        <location evidence="1 13">Membrane</location>
        <topology evidence="1 13">Single-pass type I membrane protein</topology>
    </subcellularLocation>
</comment>
<dbReference type="InterPro" id="IPR048285">
    <property type="entry name" value="Integrin_alpha_Ig-like_2"/>
</dbReference>
<evidence type="ECO:0000256" key="4">
    <source>
        <dbReference type="ARBA" id="ARBA00022729"/>
    </source>
</evidence>
<protein>
    <recommendedName>
        <fullName evidence="19">Integrin alpha-2 domain-containing protein</fullName>
    </recommendedName>
</protein>
<dbReference type="GO" id="GO:0033627">
    <property type="term" value="P:cell adhesion mediated by integrin"/>
    <property type="evidence" value="ECO:0007669"/>
    <property type="project" value="TreeGrafter"/>
</dbReference>
<keyword evidence="5" id="KW-0677">Repeat</keyword>
<feature type="transmembrane region" description="Helical" evidence="13">
    <location>
        <begin position="989"/>
        <end position="1011"/>
    </location>
</feature>
<dbReference type="Proteomes" id="UP000694580">
    <property type="component" value="Chromosome 18"/>
</dbReference>
<dbReference type="Gene3D" id="2.130.10.130">
    <property type="entry name" value="Integrin alpha, N-terminal"/>
    <property type="match status" value="1"/>
</dbReference>
<evidence type="ECO:0000256" key="8">
    <source>
        <dbReference type="ARBA" id="ARBA00023037"/>
    </source>
</evidence>
<name>A0AAY4E8R0_9TELE</name>
<dbReference type="InterPro" id="IPR032695">
    <property type="entry name" value="Integrin_dom_sf"/>
</dbReference>
<feature type="repeat" description="FG-GAP" evidence="12">
    <location>
        <begin position="362"/>
        <end position="417"/>
    </location>
</feature>
<dbReference type="Gene3D" id="2.60.40.1460">
    <property type="entry name" value="Integrin domains. Chain A, domain 2"/>
    <property type="match status" value="1"/>
</dbReference>
<keyword evidence="7 13" id="KW-1133">Transmembrane helix</keyword>
<dbReference type="Gene3D" id="2.60.40.1530">
    <property type="entry name" value="ntegrin, alpha v. Chain A, domain 4"/>
    <property type="match status" value="1"/>
</dbReference>
<evidence type="ECO:0000256" key="13">
    <source>
        <dbReference type="RuleBase" id="RU003762"/>
    </source>
</evidence>
<dbReference type="AlphaFoldDB" id="A0AAY4E8R0"/>
<evidence type="ECO:0000256" key="12">
    <source>
        <dbReference type="PROSITE-ProRule" id="PRU00803"/>
    </source>
</evidence>
<dbReference type="GO" id="GO:0005178">
    <property type="term" value="F:integrin binding"/>
    <property type="evidence" value="ECO:0007669"/>
    <property type="project" value="TreeGrafter"/>
</dbReference>
<dbReference type="PRINTS" id="PR01185">
    <property type="entry name" value="INTEGRINA"/>
</dbReference>
<dbReference type="InterPro" id="IPR048286">
    <property type="entry name" value="Integrin_alpha_Ig-like_3"/>
</dbReference>
<dbReference type="Pfam" id="PF01839">
    <property type="entry name" value="FG-GAP"/>
    <property type="match status" value="2"/>
</dbReference>
<comment type="caution">
    <text evidence="13">Lacks conserved residue(s) required for the propagation of feature annotation.</text>
</comment>
<keyword evidence="4 13" id="KW-0732">Signal</keyword>
<evidence type="ECO:0000256" key="11">
    <source>
        <dbReference type="ARBA" id="ARBA00023180"/>
    </source>
</evidence>
<feature type="repeat" description="FG-GAP" evidence="12">
    <location>
        <begin position="418"/>
        <end position="478"/>
    </location>
</feature>
<dbReference type="PANTHER" id="PTHR23220">
    <property type="entry name" value="INTEGRIN ALPHA"/>
    <property type="match status" value="1"/>
</dbReference>
<keyword evidence="6 13" id="KW-0130">Cell adhesion</keyword>
<dbReference type="SUPFAM" id="SSF69318">
    <property type="entry name" value="Integrin alpha N-terminal domain"/>
    <property type="match status" value="1"/>
</dbReference>
<evidence type="ECO:0000259" key="14">
    <source>
        <dbReference type="Pfam" id="PF08441"/>
    </source>
</evidence>